<accession>A0A967C4Y7</accession>
<evidence type="ECO:0000313" key="2">
    <source>
        <dbReference type="Proteomes" id="UP000761264"/>
    </source>
</evidence>
<dbReference type="Gene3D" id="3.40.50.300">
    <property type="entry name" value="P-loop containing nucleotide triphosphate hydrolases"/>
    <property type="match status" value="1"/>
</dbReference>
<protein>
    <submittedName>
        <fullName evidence="1">Sulfotransferase</fullName>
    </submittedName>
</protein>
<name>A0A967C4Y7_9PROT</name>
<comment type="caution">
    <text evidence="1">The sequence shown here is derived from an EMBL/GenBank/DDBJ whole genome shotgun (WGS) entry which is preliminary data.</text>
</comment>
<dbReference type="InterPro" id="IPR027417">
    <property type="entry name" value="P-loop_NTPase"/>
</dbReference>
<dbReference type="Pfam" id="PF13469">
    <property type="entry name" value="Sulfotransfer_3"/>
    <property type="match status" value="1"/>
</dbReference>
<dbReference type="SUPFAM" id="SSF52540">
    <property type="entry name" value="P-loop containing nucleoside triphosphate hydrolases"/>
    <property type="match status" value="1"/>
</dbReference>
<dbReference type="Proteomes" id="UP000761264">
    <property type="component" value="Unassembled WGS sequence"/>
</dbReference>
<dbReference type="EMBL" id="JAAQPH010000002">
    <property type="protein sequence ID" value="NIA67436.1"/>
    <property type="molecule type" value="Genomic_DNA"/>
</dbReference>
<organism evidence="1 2">
    <name type="scientific">Pelagibius litoralis</name>
    <dbReference type="NCBI Taxonomy" id="374515"/>
    <lineage>
        <taxon>Bacteria</taxon>
        <taxon>Pseudomonadati</taxon>
        <taxon>Pseudomonadota</taxon>
        <taxon>Alphaproteobacteria</taxon>
        <taxon>Rhodospirillales</taxon>
        <taxon>Rhodovibrionaceae</taxon>
        <taxon>Pelagibius</taxon>
    </lineage>
</organism>
<evidence type="ECO:0000313" key="1">
    <source>
        <dbReference type="EMBL" id="NIA67436.1"/>
    </source>
</evidence>
<dbReference type="AlphaFoldDB" id="A0A967C4Y7"/>
<sequence length="377" mass="42890">MRSAATEDRYAGFRVTPWVHHCGRFVARHRDFWIRLGEGETRLRADDIAETTIDRPIFVSGLARSGTTILLEVLARHRDVASHRYKDYPFLFTPFLWNRFLKYMPQKRGVAVERSHADGIAVSPDSPEAFEEVLWMAFFEGLHDPAVRNVLDAATDNPAFERFYGDHIRKLLTVRSRARYLAKANYNVTRLEYLLKVFPDARFVLPLRAPVGQIASLVKQHRLFCEGERRHPRALDHMRRIGHFEFGLDRRPVNVGDGAMDQVLAAWDRGAEAEGWAIYWASLHGYLADRLAANPALAAAVKVVRFEDLCNSPFEVLGEVCAHCRLPDSAHLVAEAAELMRMPSYYRPDFTEAELARIDTLAAPVARRFGYADAVGL</sequence>
<gene>
    <name evidence="1" type="ORF">HBA54_02415</name>
</gene>
<keyword evidence="2" id="KW-1185">Reference proteome</keyword>
<proteinExistence type="predicted"/>
<reference evidence="1" key="1">
    <citation type="submission" date="2020-03" db="EMBL/GenBank/DDBJ databases">
        <title>Genome of Pelagibius litoralis DSM 21314T.</title>
        <authorList>
            <person name="Wang G."/>
        </authorList>
    </citation>
    <scope>NUCLEOTIDE SEQUENCE</scope>
    <source>
        <strain evidence="1">DSM 21314</strain>
    </source>
</reference>